<feature type="compositionally biased region" description="Low complexity" evidence="1">
    <location>
        <begin position="73"/>
        <end position="99"/>
    </location>
</feature>
<proteinExistence type="predicted"/>
<dbReference type="Pfam" id="PF09723">
    <property type="entry name" value="Zn_ribbon_8"/>
    <property type="match status" value="1"/>
</dbReference>
<dbReference type="InterPro" id="IPR013429">
    <property type="entry name" value="Regulatory_FmdB_Zinc_ribbon"/>
</dbReference>
<dbReference type="AlphaFoldDB" id="A0A518AD32"/>
<dbReference type="EMBL" id="CP037421">
    <property type="protein sequence ID" value="QDT29572.1"/>
    <property type="molecule type" value="Genomic_DNA"/>
</dbReference>
<dbReference type="NCBIfam" id="TIGR02605">
    <property type="entry name" value="CxxC_CxxC_SSSS"/>
    <property type="match status" value="1"/>
</dbReference>
<dbReference type="PANTHER" id="PTHR34404">
    <property type="entry name" value="REGULATORY PROTEIN, FMDB FAMILY"/>
    <property type="match status" value="1"/>
</dbReference>
<evidence type="ECO:0000313" key="3">
    <source>
        <dbReference type="EMBL" id="QDT29572.1"/>
    </source>
</evidence>
<evidence type="ECO:0000313" key="4">
    <source>
        <dbReference type="Proteomes" id="UP000315647"/>
    </source>
</evidence>
<sequence length="99" mass="10629">MPTYDYECSQCHHQWEVFQSITAKPLRKCPECGKLKAKRIIGAGGGIIFKGSGFYETDYRSSSYKKAAEADSKAQAASSESKSAKSDSGSSTKSASSDS</sequence>
<keyword evidence="4" id="KW-1185">Reference proteome</keyword>
<dbReference type="SMART" id="SM00834">
    <property type="entry name" value="CxxC_CXXC_SSSS"/>
    <property type="match status" value="1"/>
</dbReference>
<accession>A0A518AD32</accession>
<evidence type="ECO:0000259" key="2">
    <source>
        <dbReference type="SMART" id="SM00834"/>
    </source>
</evidence>
<protein>
    <submittedName>
        <fullName evidence="3">Zinc ribbon domain protein</fullName>
    </submittedName>
</protein>
<feature type="region of interest" description="Disordered" evidence="1">
    <location>
        <begin position="70"/>
        <end position="99"/>
    </location>
</feature>
<evidence type="ECO:0000256" key="1">
    <source>
        <dbReference type="SAM" id="MobiDB-lite"/>
    </source>
</evidence>
<accession>A0A517QD60</accession>
<dbReference type="Proteomes" id="UP000315647">
    <property type="component" value="Chromosome"/>
</dbReference>
<feature type="domain" description="Putative regulatory protein FmdB zinc ribbon" evidence="2">
    <location>
        <begin position="1"/>
        <end position="42"/>
    </location>
</feature>
<name>A0A518AD32_9PLAN</name>
<dbReference type="PANTHER" id="PTHR34404:SF2">
    <property type="entry name" value="CONSERVED SERINE RICH PROTEIN"/>
    <property type="match status" value="1"/>
</dbReference>
<dbReference type="RefSeq" id="WP_145113653.1">
    <property type="nucleotide sequence ID" value="NZ_CP036277.1"/>
</dbReference>
<gene>
    <name evidence="3" type="ORF">Enr10x_49270</name>
</gene>
<organism evidence="3 4">
    <name type="scientific">Gimesia panareensis</name>
    <dbReference type="NCBI Taxonomy" id="2527978"/>
    <lineage>
        <taxon>Bacteria</taxon>
        <taxon>Pseudomonadati</taxon>
        <taxon>Planctomycetota</taxon>
        <taxon>Planctomycetia</taxon>
        <taxon>Planctomycetales</taxon>
        <taxon>Planctomycetaceae</taxon>
        <taxon>Gimesia</taxon>
    </lineage>
</organism>
<reference evidence="3 4" key="1">
    <citation type="submission" date="2019-03" db="EMBL/GenBank/DDBJ databases">
        <title>Deep-cultivation of Planctomycetes and their phenomic and genomic characterization uncovers novel biology.</title>
        <authorList>
            <person name="Wiegand S."/>
            <person name="Jogler M."/>
            <person name="Boedeker C."/>
            <person name="Pinto D."/>
            <person name="Vollmers J."/>
            <person name="Rivas-Marin E."/>
            <person name="Kohn T."/>
            <person name="Peeters S.H."/>
            <person name="Heuer A."/>
            <person name="Rast P."/>
            <person name="Oberbeckmann S."/>
            <person name="Bunk B."/>
            <person name="Jeske O."/>
            <person name="Meyerdierks A."/>
            <person name="Storesund J.E."/>
            <person name="Kallscheuer N."/>
            <person name="Luecker S."/>
            <person name="Lage O.M."/>
            <person name="Pohl T."/>
            <person name="Merkel B.J."/>
            <person name="Hornburger P."/>
            <person name="Mueller R.-W."/>
            <person name="Bruemmer F."/>
            <person name="Labrenz M."/>
            <person name="Spormann A.M."/>
            <person name="Op den Camp H."/>
            <person name="Overmann J."/>
            <person name="Amann R."/>
            <person name="Jetten M.S.M."/>
            <person name="Mascher T."/>
            <person name="Medema M.H."/>
            <person name="Devos D.P."/>
            <person name="Kaster A.-K."/>
            <person name="Ovreas L."/>
            <person name="Rohde M."/>
            <person name="Galperin M.Y."/>
            <person name="Jogler C."/>
        </authorList>
    </citation>
    <scope>NUCLEOTIDE SEQUENCE [LARGE SCALE GENOMIC DNA]</scope>
    <source>
        <strain evidence="3 4">Enr10</strain>
    </source>
</reference>